<keyword evidence="1" id="KW-0472">Membrane</keyword>
<evidence type="ECO:0008006" key="4">
    <source>
        <dbReference type="Google" id="ProtNLM"/>
    </source>
</evidence>
<feature type="transmembrane region" description="Helical" evidence="1">
    <location>
        <begin position="140"/>
        <end position="170"/>
    </location>
</feature>
<feature type="transmembrane region" description="Helical" evidence="1">
    <location>
        <begin position="34"/>
        <end position="54"/>
    </location>
</feature>
<evidence type="ECO:0000313" key="2">
    <source>
        <dbReference type="EMBL" id="VVC75732.1"/>
    </source>
</evidence>
<feature type="transmembrane region" description="Helical" evidence="1">
    <location>
        <begin position="114"/>
        <end position="134"/>
    </location>
</feature>
<gene>
    <name evidence="2" type="ORF">AQUSIP_10260</name>
</gene>
<feature type="transmembrane region" description="Helical" evidence="1">
    <location>
        <begin position="221"/>
        <end position="249"/>
    </location>
</feature>
<keyword evidence="1" id="KW-0812">Transmembrane</keyword>
<keyword evidence="1" id="KW-1133">Transmembrane helix</keyword>
<feature type="transmembrane region" description="Helical" evidence="1">
    <location>
        <begin position="66"/>
        <end position="90"/>
    </location>
</feature>
<dbReference type="KEGG" id="asip:AQUSIP_10260"/>
<dbReference type="EMBL" id="LR699119">
    <property type="protein sequence ID" value="VVC75732.1"/>
    <property type="molecule type" value="Genomic_DNA"/>
</dbReference>
<sequence>MHMSQAIKRVNIMDMLSESWRLVSGLKWLIFKRYMLTMLLVLVTVAISLLLFGAQVMTGFTGAKAIFSLLLFFEGIIGAYIWVSAIILGVRKAINMSLDINQVKAECKSVQSGLLNIIVMYSAMATIIDLLVSLTPGHDMIVLLFHVSLYCVLFLFSLPLFIFALPLIIIRKTNVSAGLESAYRNMILYWKEIIGSYFILLAIPYFVNMIGMIFLRQVHVGLFALIALMLIVGMIWLLPMTFTLGGVLFREVYGLKSAKAA</sequence>
<keyword evidence="3" id="KW-1185">Reference proteome</keyword>
<evidence type="ECO:0000256" key="1">
    <source>
        <dbReference type="SAM" id="Phobius"/>
    </source>
</evidence>
<organism evidence="2 3">
    <name type="scientific">Aquicella siphonis</name>
    <dbReference type="NCBI Taxonomy" id="254247"/>
    <lineage>
        <taxon>Bacteria</taxon>
        <taxon>Pseudomonadati</taxon>
        <taxon>Pseudomonadota</taxon>
        <taxon>Gammaproteobacteria</taxon>
        <taxon>Legionellales</taxon>
        <taxon>Coxiellaceae</taxon>
        <taxon>Aquicella</taxon>
    </lineage>
</organism>
<proteinExistence type="predicted"/>
<feature type="transmembrane region" description="Helical" evidence="1">
    <location>
        <begin position="194"/>
        <end position="215"/>
    </location>
</feature>
<reference evidence="2 3" key="1">
    <citation type="submission" date="2019-08" db="EMBL/GenBank/DDBJ databases">
        <authorList>
            <person name="Guy L."/>
        </authorList>
    </citation>
    <scope>NUCLEOTIDE SEQUENCE [LARGE SCALE GENOMIC DNA]</scope>
    <source>
        <strain evidence="2 3">SGT-108</strain>
    </source>
</reference>
<evidence type="ECO:0000313" key="3">
    <source>
        <dbReference type="Proteomes" id="UP000324194"/>
    </source>
</evidence>
<protein>
    <recommendedName>
        <fullName evidence="4">Glycerophosphoryl diester phosphodiesterase membrane domain-containing protein</fullName>
    </recommendedName>
</protein>
<name>A0A5E4PGZ2_9COXI</name>
<dbReference type="AlphaFoldDB" id="A0A5E4PGZ2"/>
<dbReference type="Proteomes" id="UP000324194">
    <property type="component" value="Chromosome 1"/>
</dbReference>
<accession>A0A5E4PGZ2</accession>